<evidence type="ECO:0000313" key="1">
    <source>
        <dbReference type="EMBL" id="GAI90657.1"/>
    </source>
</evidence>
<accession>X1SCA3</accession>
<gene>
    <name evidence="1" type="ORF">S12H4_30542</name>
</gene>
<dbReference type="EMBL" id="BARW01017721">
    <property type="protein sequence ID" value="GAI90657.1"/>
    <property type="molecule type" value="Genomic_DNA"/>
</dbReference>
<name>X1SCA3_9ZZZZ</name>
<feature type="non-terminal residue" evidence="1">
    <location>
        <position position="1"/>
    </location>
</feature>
<reference evidence="1" key="1">
    <citation type="journal article" date="2014" name="Front. Microbiol.">
        <title>High frequency of phylogenetically diverse reductive dehalogenase-homologous genes in deep subseafloor sedimentary metagenomes.</title>
        <authorList>
            <person name="Kawai M."/>
            <person name="Futagami T."/>
            <person name="Toyoda A."/>
            <person name="Takaki Y."/>
            <person name="Nishi S."/>
            <person name="Hori S."/>
            <person name="Arai W."/>
            <person name="Tsubouchi T."/>
            <person name="Morono Y."/>
            <person name="Uchiyama I."/>
            <person name="Ito T."/>
            <person name="Fujiyama A."/>
            <person name="Inagaki F."/>
            <person name="Takami H."/>
        </authorList>
    </citation>
    <scope>NUCLEOTIDE SEQUENCE</scope>
    <source>
        <strain evidence="1">Expedition CK06-06</strain>
    </source>
</reference>
<sequence length="279" mass="32152">NEAQPARDYINYLRIYLERRLIDLFDQTHPGLPEKPTLADLIGAIRSRNKNGIELYTSKSFINLINDPALKHDSNFLYLLNESHHHRDENITYPDVIEVEDDCSRVMKLVDSVHEEYELWMRRDPIGSHRKKPEMPSVIIELPQKDDVPIVLDLAAFTADDSASDTYIDSEEFSFKYLSDRLIYKVHTHNFGFSVPVNCHCLVDPYENDIPDNSLVIALHKDKVYARRLHGNTTQQNIIALSSDAENPTNRPRTVFLSAEEVRLLKVVGTFFDSTPIFP</sequence>
<organism evidence="1">
    <name type="scientific">marine sediment metagenome</name>
    <dbReference type="NCBI Taxonomy" id="412755"/>
    <lineage>
        <taxon>unclassified sequences</taxon>
        <taxon>metagenomes</taxon>
        <taxon>ecological metagenomes</taxon>
    </lineage>
</organism>
<protein>
    <submittedName>
        <fullName evidence="1">Uncharacterized protein</fullName>
    </submittedName>
</protein>
<feature type="non-terminal residue" evidence="1">
    <location>
        <position position="279"/>
    </location>
</feature>
<proteinExistence type="predicted"/>
<comment type="caution">
    <text evidence="1">The sequence shown here is derived from an EMBL/GenBank/DDBJ whole genome shotgun (WGS) entry which is preliminary data.</text>
</comment>
<dbReference type="AlphaFoldDB" id="X1SCA3"/>